<feature type="region of interest" description="Disordered" evidence="1">
    <location>
        <begin position="1"/>
        <end position="31"/>
    </location>
</feature>
<dbReference type="PROSITE" id="PS50234">
    <property type="entry name" value="VWFA"/>
    <property type="match status" value="1"/>
</dbReference>
<dbReference type="Proteomes" id="UP001530400">
    <property type="component" value="Unassembled WGS sequence"/>
</dbReference>
<feature type="region of interest" description="Disordered" evidence="1">
    <location>
        <begin position="177"/>
        <end position="213"/>
    </location>
</feature>
<feature type="compositionally biased region" description="Basic and acidic residues" evidence="1">
    <location>
        <begin position="178"/>
        <end position="190"/>
    </location>
</feature>
<comment type="caution">
    <text evidence="3">The sequence shown here is derived from an EMBL/GenBank/DDBJ whole genome shotgun (WGS) entry which is preliminary data.</text>
</comment>
<evidence type="ECO:0000256" key="1">
    <source>
        <dbReference type="SAM" id="MobiDB-lite"/>
    </source>
</evidence>
<dbReference type="CDD" id="cd00198">
    <property type="entry name" value="vWFA"/>
    <property type="match status" value="1"/>
</dbReference>
<evidence type="ECO:0000313" key="3">
    <source>
        <dbReference type="EMBL" id="KAL3774848.1"/>
    </source>
</evidence>
<dbReference type="SUPFAM" id="SSF53300">
    <property type="entry name" value="vWA-like"/>
    <property type="match status" value="1"/>
</dbReference>
<organism evidence="3 4">
    <name type="scientific">Cyclotella atomus</name>
    <dbReference type="NCBI Taxonomy" id="382360"/>
    <lineage>
        <taxon>Eukaryota</taxon>
        <taxon>Sar</taxon>
        <taxon>Stramenopiles</taxon>
        <taxon>Ochrophyta</taxon>
        <taxon>Bacillariophyta</taxon>
        <taxon>Coscinodiscophyceae</taxon>
        <taxon>Thalassiosirophycidae</taxon>
        <taxon>Stephanodiscales</taxon>
        <taxon>Stephanodiscaceae</taxon>
        <taxon>Cyclotella</taxon>
    </lineage>
</organism>
<proteinExistence type="predicted"/>
<sequence length="706" mass="76333">MNNTPSNPPSSTNDDTVPNPPKRHPTAPLPPRWRFLNEARKAHGYSTADAGRQVDGLSAEELGAKYTAPTFAESIGGRGDVEVGRLDICELRNGEEERLEGSFPGFCVEEDEEDSESGSSDGHPWMTICVSRGNTSTSCSEEEEKKRESDESGEELNATEEVSAEYIGDLTMLSDGSGDEHLSIPIHQRDVNMSNDTTTANDQDDAGDQKSTSFQLDGSFAQAISFDKSMENEGHQPILQRKKCAFALLLLLLCALSIALRVILHSNKQSNDPSENENSLKNLMYLSNATSNSPSVSLMPTLQPSSSCFEGTKPFAVNITQQNLMGWTSAEIVSHNATWVVREACSGNVVMECQPCSYGTLHDNIFEHATQREQCLSLQNEYIFEITSGGNGSCCGFAASSYKVVYDGDVVLEGDVTEATAIGFHARFRFGESNERCSTESPSALPSSYSTDVESMQPSMVPSSIASQQFTHVPSEQPSTLPSQQPTCNTNIDDFNLCLALDMSGSVCNQGTGFECNQCEPSLICNADGVPSNTCCNNFVNVIDFAKGMVSSLSELDSNQTYSVVQFATNATLVSSLTLSNRTLDALDEIVYTGGLTNHAQAVNKCQQTLEMSTNQNATNLIMLITDGDPSEPKTNSPEAAAQRAARKAKAAGSFIIPVIISPSLELETMTYMKSISSDGLVFNVSDFKSLEMLQETLITHVSCQV</sequence>
<dbReference type="InterPro" id="IPR036465">
    <property type="entry name" value="vWFA_dom_sf"/>
</dbReference>
<dbReference type="InterPro" id="IPR052229">
    <property type="entry name" value="Collagen-VI/PIF"/>
</dbReference>
<reference evidence="3 4" key="1">
    <citation type="submission" date="2024-10" db="EMBL/GenBank/DDBJ databases">
        <title>Updated reference genomes for cyclostephanoid diatoms.</title>
        <authorList>
            <person name="Roberts W.R."/>
            <person name="Alverson A.J."/>
        </authorList>
    </citation>
    <scope>NUCLEOTIDE SEQUENCE [LARGE SCALE GENOMIC DNA]</scope>
    <source>
        <strain evidence="3 4">AJA010-31</strain>
    </source>
</reference>
<evidence type="ECO:0000313" key="4">
    <source>
        <dbReference type="Proteomes" id="UP001530400"/>
    </source>
</evidence>
<evidence type="ECO:0000259" key="2">
    <source>
        <dbReference type="PROSITE" id="PS50234"/>
    </source>
</evidence>
<feature type="region of interest" description="Disordered" evidence="1">
    <location>
        <begin position="132"/>
        <end position="159"/>
    </location>
</feature>
<feature type="compositionally biased region" description="Low complexity" evidence="1">
    <location>
        <begin position="1"/>
        <end position="16"/>
    </location>
</feature>
<dbReference type="AlphaFoldDB" id="A0ABD3NHG8"/>
<dbReference type="SMART" id="SM00327">
    <property type="entry name" value="VWA"/>
    <property type="match status" value="1"/>
</dbReference>
<dbReference type="Gene3D" id="3.40.50.410">
    <property type="entry name" value="von Willebrand factor, type A domain"/>
    <property type="match status" value="1"/>
</dbReference>
<dbReference type="EMBL" id="JALLPJ020001175">
    <property type="protein sequence ID" value="KAL3774848.1"/>
    <property type="molecule type" value="Genomic_DNA"/>
</dbReference>
<keyword evidence="4" id="KW-1185">Reference proteome</keyword>
<dbReference type="InterPro" id="IPR002035">
    <property type="entry name" value="VWF_A"/>
</dbReference>
<dbReference type="Pfam" id="PF00092">
    <property type="entry name" value="VWA"/>
    <property type="match status" value="1"/>
</dbReference>
<protein>
    <recommendedName>
        <fullName evidence="2">VWFA domain-containing protein</fullName>
    </recommendedName>
</protein>
<dbReference type="PANTHER" id="PTHR22588">
    <property type="entry name" value="VWFA DOMAIN-CONTAINING PROTEIN"/>
    <property type="match status" value="1"/>
</dbReference>
<gene>
    <name evidence="3" type="ORF">ACHAWO_001163</name>
</gene>
<name>A0ABD3NHG8_9STRA</name>
<feature type="domain" description="VWFA" evidence="2">
    <location>
        <begin position="496"/>
        <end position="702"/>
    </location>
</feature>
<accession>A0ABD3NHG8</accession>
<dbReference type="PANTHER" id="PTHR22588:SF3">
    <property type="entry name" value="VWFA DOMAIN-CONTAINING PROTEIN"/>
    <property type="match status" value="1"/>
</dbReference>